<feature type="region of interest" description="Disordered" evidence="1">
    <location>
        <begin position="1"/>
        <end position="55"/>
    </location>
</feature>
<comment type="caution">
    <text evidence="2">The sequence shown here is derived from an EMBL/GenBank/DDBJ whole genome shotgun (WGS) entry which is preliminary data.</text>
</comment>
<dbReference type="Proteomes" id="UP001634394">
    <property type="component" value="Unassembled WGS sequence"/>
</dbReference>
<name>A0ABD3V7D3_SINWO</name>
<dbReference type="AlphaFoldDB" id="A0ABD3V7D3"/>
<evidence type="ECO:0000313" key="2">
    <source>
        <dbReference type="EMBL" id="KAL3856688.1"/>
    </source>
</evidence>
<keyword evidence="3" id="KW-1185">Reference proteome</keyword>
<evidence type="ECO:0000256" key="1">
    <source>
        <dbReference type="SAM" id="MobiDB-lite"/>
    </source>
</evidence>
<organism evidence="2 3">
    <name type="scientific">Sinanodonta woodiana</name>
    <name type="common">Chinese pond mussel</name>
    <name type="synonym">Anodonta woodiana</name>
    <dbReference type="NCBI Taxonomy" id="1069815"/>
    <lineage>
        <taxon>Eukaryota</taxon>
        <taxon>Metazoa</taxon>
        <taxon>Spiralia</taxon>
        <taxon>Lophotrochozoa</taxon>
        <taxon>Mollusca</taxon>
        <taxon>Bivalvia</taxon>
        <taxon>Autobranchia</taxon>
        <taxon>Heteroconchia</taxon>
        <taxon>Palaeoheterodonta</taxon>
        <taxon>Unionida</taxon>
        <taxon>Unionoidea</taxon>
        <taxon>Unionidae</taxon>
        <taxon>Unioninae</taxon>
        <taxon>Sinanodonta</taxon>
    </lineage>
</organism>
<accession>A0ABD3V7D3</accession>
<reference evidence="2 3" key="1">
    <citation type="submission" date="2024-11" db="EMBL/GenBank/DDBJ databases">
        <title>Chromosome-level genome assembly of the freshwater bivalve Anodonta woodiana.</title>
        <authorList>
            <person name="Chen X."/>
        </authorList>
    </citation>
    <scope>NUCLEOTIDE SEQUENCE [LARGE SCALE GENOMIC DNA]</scope>
    <source>
        <strain evidence="2">MN2024</strain>
        <tissue evidence="2">Gills</tissue>
    </source>
</reference>
<proteinExistence type="predicted"/>
<gene>
    <name evidence="2" type="ORF">ACJMK2_011413</name>
</gene>
<protein>
    <submittedName>
        <fullName evidence="2">Uncharacterized protein</fullName>
    </submittedName>
</protein>
<dbReference type="EMBL" id="JBJQND010000013">
    <property type="protein sequence ID" value="KAL3856688.1"/>
    <property type="molecule type" value="Genomic_DNA"/>
</dbReference>
<feature type="region of interest" description="Disordered" evidence="1">
    <location>
        <begin position="86"/>
        <end position="115"/>
    </location>
</feature>
<evidence type="ECO:0000313" key="3">
    <source>
        <dbReference type="Proteomes" id="UP001634394"/>
    </source>
</evidence>
<feature type="compositionally biased region" description="Basic and acidic residues" evidence="1">
    <location>
        <begin position="38"/>
        <end position="51"/>
    </location>
</feature>
<sequence>MNMPEPLQRRDISTSTEDEEVEPTDYRASSRNRLPPLNERKEDDGKGDINQRRPPVVLIENQVSFEHQQYEQWARLPVRRPLVPLQNKIVQQPKPRPLTRSDKSDTSDTQVTKARPNVVREKSVLSRLTTCLNLKREKTILTERSFSKEKIFHKFKNPLSLANATFLDLSDEEMVSFKSQREIKGTAEYQDNREFHQETRLTMSRAKLRDRCPMPVSLSSPRCVGEHVFLINEPCRFSDVPKLKKKKTNQISDLSFSREMDSNSKSDRENALLHLPRSKTHYAGLLPRKLPISRSAVKMSSAEVFDFSKIEQFSSSPGALQKASDDRLAHKENRDFALSMKGSHVVLCKSLLPIIKDSGG</sequence>